<dbReference type="Pfam" id="PF20414">
    <property type="entry name" value="DUF6698"/>
    <property type="match status" value="1"/>
</dbReference>
<evidence type="ECO:0000313" key="2">
    <source>
        <dbReference type="EMBL" id="KAG1776095.1"/>
    </source>
</evidence>
<name>A0A9P6ZST0_9AGAM</name>
<dbReference type="Proteomes" id="UP000714275">
    <property type="component" value="Unassembled WGS sequence"/>
</dbReference>
<sequence length="318" mass="34559">MLCPAKYLDDYSKDPIGMKNKFDSASLKVTSALWPAYLYPGDIPGNDFDPEDIIEGLFRGYLLERVTKHIFTSPSSALKVGVSSGTRACNAKLHGMTRVEAEHIAYAAVQACFAISSLDKWKDKDALFHYPDYYTRIINLIRGRKDAAWVDSLLAYYNEQLFGNENGAKPTDSTNTECSEDDDMIMMERQLAARAARASGTSNATSTQSLAADNPQESHPQPSSSASSVPPAPPAPPVPASSAPPAPPALPVPSRSSTPDPPIDSRKRKQALIPVAAIHDDSPLTEDEESETNQPSKRSQKTAAKKPTRAPTKRKSKK</sequence>
<comment type="caution">
    <text evidence="2">The sequence shown here is derived from an EMBL/GenBank/DDBJ whole genome shotgun (WGS) entry which is preliminary data.</text>
</comment>
<dbReference type="OrthoDB" id="3220614at2759"/>
<evidence type="ECO:0000313" key="3">
    <source>
        <dbReference type="Proteomes" id="UP000714275"/>
    </source>
</evidence>
<evidence type="ECO:0000256" key="1">
    <source>
        <dbReference type="SAM" id="MobiDB-lite"/>
    </source>
</evidence>
<dbReference type="AlphaFoldDB" id="A0A9P6ZST0"/>
<feature type="compositionally biased region" description="Pro residues" evidence="1">
    <location>
        <begin position="230"/>
        <end position="251"/>
    </location>
</feature>
<dbReference type="EMBL" id="JABBWD010000029">
    <property type="protein sequence ID" value="KAG1776095.1"/>
    <property type="molecule type" value="Genomic_DNA"/>
</dbReference>
<keyword evidence="3" id="KW-1185">Reference proteome</keyword>
<dbReference type="InterPro" id="IPR046521">
    <property type="entry name" value="DUF6698"/>
</dbReference>
<feature type="region of interest" description="Disordered" evidence="1">
    <location>
        <begin position="192"/>
        <end position="318"/>
    </location>
</feature>
<reference evidence="2" key="1">
    <citation type="journal article" date="2020" name="New Phytol.">
        <title>Comparative genomics reveals dynamic genome evolution in host specialist ectomycorrhizal fungi.</title>
        <authorList>
            <person name="Lofgren L.A."/>
            <person name="Nguyen N.H."/>
            <person name="Vilgalys R."/>
            <person name="Ruytinx J."/>
            <person name="Liao H.L."/>
            <person name="Branco S."/>
            <person name="Kuo A."/>
            <person name="LaButti K."/>
            <person name="Lipzen A."/>
            <person name="Andreopoulos W."/>
            <person name="Pangilinan J."/>
            <person name="Riley R."/>
            <person name="Hundley H."/>
            <person name="Na H."/>
            <person name="Barry K."/>
            <person name="Grigoriev I.V."/>
            <person name="Stajich J.E."/>
            <person name="Kennedy P.G."/>
        </authorList>
    </citation>
    <scope>NUCLEOTIDE SEQUENCE</scope>
    <source>
        <strain evidence="2">DOB743</strain>
    </source>
</reference>
<proteinExistence type="predicted"/>
<feature type="compositionally biased region" description="Polar residues" evidence="1">
    <location>
        <begin position="199"/>
        <end position="221"/>
    </location>
</feature>
<organism evidence="2 3">
    <name type="scientific">Suillus placidus</name>
    <dbReference type="NCBI Taxonomy" id="48579"/>
    <lineage>
        <taxon>Eukaryota</taxon>
        <taxon>Fungi</taxon>
        <taxon>Dikarya</taxon>
        <taxon>Basidiomycota</taxon>
        <taxon>Agaricomycotina</taxon>
        <taxon>Agaricomycetes</taxon>
        <taxon>Agaricomycetidae</taxon>
        <taxon>Boletales</taxon>
        <taxon>Suillineae</taxon>
        <taxon>Suillaceae</taxon>
        <taxon>Suillus</taxon>
    </lineage>
</organism>
<gene>
    <name evidence="2" type="ORF">EV702DRAFT_1279560</name>
</gene>
<accession>A0A9P6ZST0</accession>
<feature type="compositionally biased region" description="Basic residues" evidence="1">
    <location>
        <begin position="298"/>
        <end position="318"/>
    </location>
</feature>
<protein>
    <submittedName>
        <fullName evidence="2">Uncharacterized protein</fullName>
    </submittedName>
</protein>